<keyword evidence="14" id="KW-0325">Glycoprotein</keyword>
<evidence type="ECO:0000256" key="15">
    <source>
        <dbReference type="ARBA" id="ARBA00023303"/>
    </source>
</evidence>
<keyword evidence="13" id="KW-1015">Disulfide bond</keyword>
<gene>
    <name evidence="17" type="ORF">PoB_003390900</name>
</gene>
<dbReference type="InterPro" id="IPR013608">
    <property type="entry name" value="VWA_N"/>
</dbReference>
<evidence type="ECO:0000256" key="14">
    <source>
        <dbReference type="ARBA" id="ARBA00023180"/>
    </source>
</evidence>
<keyword evidence="3" id="KW-0109">Calcium transport</keyword>
<evidence type="ECO:0000256" key="11">
    <source>
        <dbReference type="ARBA" id="ARBA00023065"/>
    </source>
</evidence>
<evidence type="ECO:0000313" key="18">
    <source>
        <dbReference type="Proteomes" id="UP000735302"/>
    </source>
</evidence>
<dbReference type="InterPro" id="IPR002035">
    <property type="entry name" value="VWF_A"/>
</dbReference>
<dbReference type="InterPro" id="IPR051173">
    <property type="entry name" value="Ca_channel_alpha-2/delta"/>
</dbReference>
<dbReference type="GO" id="GO:0005245">
    <property type="term" value="F:voltage-gated calcium channel activity"/>
    <property type="evidence" value="ECO:0007669"/>
    <property type="project" value="TreeGrafter"/>
</dbReference>
<keyword evidence="10" id="KW-1133">Transmembrane helix</keyword>
<dbReference type="Proteomes" id="UP000735302">
    <property type="component" value="Unassembled WGS sequence"/>
</dbReference>
<evidence type="ECO:0000256" key="9">
    <source>
        <dbReference type="ARBA" id="ARBA00022882"/>
    </source>
</evidence>
<evidence type="ECO:0000256" key="8">
    <source>
        <dbReference type="ARBA" id="ARBA00022837"/>
    </source>
</evidence>
<keyword evidence="11" id="KW-0406">Ion transport</keyword>
<evidence type="ECO:0000256" key="6">
    <source>
        <dbReference type="ARBA" id="ARBA00022723"/>
    </source>
</evidence>
<dbReference type="InterPro" id="IPR036465">
    <property type="entry name" value="vWFA_dom_sf"/>
</dbReference>
<dbReference type="SUPFAM" id="SSF53300">
    <property type="entry name" value="vWA-like"/>
    <property type="match status" value="1"/>
</dbReference>
<evidence type="ECO:0000313" key="17">
    <source>
        <dbReference type="EMBL" id="GFO07404.1"/>
    </source>
</evidence>
<evidence type="ECO:0000256" key="1">
    <source>
        <dbReference type="ARBA" id="ARBA00004479"/>
    </source>
</evidence>
<keyword evidence="2" id="KW-0813">Transport</keyword>
<evidence type="ECO:0000256" key="3">
    <source>
        <dbReference type="ARBA" id="ARBA00022568"/>
    </source>
</evidence>
<keyword evidence="6" id="KW-0479">Metal-binding</keyword>
<dbReference type="Pfam" id="PF00092">
    <property type="entry name" value="VWA"/>
    <property type="match status" value="1"/>
</dbReference>
<dbReference type="AlphaFoldDB" id="A0AAV4AM12"/>
<organism evidence="17 18">
    <name type="scientific">Plakobranchus ocellatus</name>
    <dbReference type="NCBI Taxonomy" id="259542"/>
    <lineage>
        <taxon>Eukaryota</taxon>
        <taxon>Metazoa</taxon>
        <taxon>Spiralia</taxon>
        <taxon>Lophotrochozoa</taxon>
        <taxon>Mollusca</taxon>
        <taxon>Gastropoda</taxon>
        <taxon>Heterobranchia</taxon>
        <taxon>Euthyneura</taxon>
        <taxon>Panpulmonata</taxon>
        <taxon>Sacoglossa</taxon>
        <taxon>Placobranchoidea</taxon>
        <taxon>Plakobranchidae</taxon>
        <taxon>Plakobranchus</taxon>
    </lineage>
</organism>
<evidence type="ECO:0000256" key="7">
    <source>
        <dbReference type="ARBA" id="ARBA00022729"/>
    </source>
</evidence>
<protein>
    <submittedName>
        <fullName evidence="17">Voltage-dependent calcium channel subunit alpha-2/delta-2-like</fullName>
    </submittedName>
</protein>
<keyword evidence="18" id="KW-1185">Reference proteome</keyword>
<dbReference type="InterPro" id="IPR013680">
    <property type="entry name" value="VDCC_a2/dsu"/>
</dbReference>
<keyword evidence="9" id="KW-0851">Voltage-gated channel</keyword>
<dbReference type="GO" id="GO:0005891">
    <property type="term" value="C:voltage-gated calcium channel complex"/>
    <property type="evidence" value="ECO:0007669"/>
    <property type="project" value="TreeGrafter"/>
</dbReference>
<proteinExistence type="predicted"/>
<evidence type="ECO:0000256" key="12">
    <source>
        <dbReference type="ARBA" id="ARBA00023136"/>
    </source>
</evidence>
<evidence type="ECO:0000259" key="16">
    <source>
        <dbReference type="PROSITE" id="PS50234"/>
    </source>
</evidence>
<dbReference type="Pfam" id="PF08473">
    <property type="entry name" value="VGCC_alpha2"/>
    <property type="match status" value="1"/>
</dbReference>
<accession>A0AAV4AM12</accession>
<keyword evidence="12" id="KW-0472">Membrane</keyword>
<keyword evidence="4" id="KW-0107">Calcium channel</keyword>
<dbReference type="Gene3D" id="3.30.450.20">
    <property type="entry name" value="PAS domain"/>
    <property type="match status" value="1"/>
</dbReference>
<dbReference type="PANTHER" id="PTHR10166:SF67">
    <property type="entry name" value="VWFA DOMAIN-CONTAINING PROTEIN"/>
    <property type="match status" value="1"/>
</dbReference>
<reference evidence="17 18" key="1">
    <citation type="journal article" date="2021" name="Elife">
        <title>Chloroplast acquisition without the gene transfer in kleptoplastic sea slugs, Plakobranchus ocellatus.</title>
        <authorList>
            <person name="Maeda T."/>
            <person name="Takahashi S."/>
            <person name="Yoshida T."/>
            <person name="Shimamura S."/>
            <person name="Takaki Y."/>
            <person name="Nagai Y."/>
            <person name="Toyoda A."/>
            <person name="Suzuki Y."/>
            <person name="Arimoto A."/>
            <person name="Ishii H."/>
            <person name="Satoh N."/>
            <person name="Nishiyama T."/>
            <person name="Hasebe M."/>
            <person name="Maruyama T."/>
            <person name="Minagawa J."/>
            <person name="Obokata J."/>
            <person name="Shigenobu S."/>
        </authorList>
    </citation>
    <scope>NUCLEOTIDE SEQUENCE [LARGE SCALE GENOMIC DNA]</scope>
</reference>
<keyword evidence="15" id="KW-0407">Ion channel</keyword>
<evidence type="ECO:0000256" key="4">
    <source>
        <dbReference type="ARBA" id="ARBA00022673"/>
    </source>
</evidence>
<dbReference type="GO" id="GO:0046872">
    <property type="term" value="F:metal ion binding"/>
    <property type="evidence" value="ECO:0007669"/>
    <property type="project" value="UniProtKB-KW"/>
</dbReference>
<feature type="domain" description="VWFA" evidence="16">
    <location>
        <begin position="245"/>
        <end position="435"/>
    </location>
</feature>
<dbReference type="EMBL" id="BLXT01003865">
    <property type="protein sequence ID" value="GFO07404.1"/>
    <property type="molecule type" value="Genomic_DNA"/>
</dbReference>
<dbReference type="SMART" id="SM00327">
    <property type="entry name" value="VWA"/>
    <property type="match status" value="1"/>
</dbReference>
<name>A0AAV4AM12_9GAST</name>
<keyword evidence="8" id="KW-0106">Calcium</keyword>
<evidence type="ECO:0000256" key="5">
    <source>
        <dbReference type="ARBA" id="ARBA00022692"/>
    </source>
</evidence>
<sequence>MADVGLLHCRRQPALAILITLGIILSKSWSKQMPSQNVIEEWAKRVDSDISNMNHIHTIVEASYEKLLNYQEPGFSMSSKKIDSTTLVAEMAAELSVKLGKKTDALRETVKVAERIAAGYSWKDEIQKDDVGYRNSKELDQKNVHLVFDDRFEKRINNSFSGVHIPVEIFDGNNEILNGLNWTDALDEQFKINARNDPEILWQYFGSQSGFMRTYPATPWPRKKVDLYDVRRQSWYTQGSSSPKDMMILIDKSGSTHGQSLQLMQNAVKSILDTLGENDFVNIVQFAEEASFVSRCFNHTPFVQANYRNKKQLERDVDRLEASGQADFSSALKFAFEKFQEFSANDTGEEKKNIGANCNKVIMLLTDGGTDNAEHIFKMYNWPNKTVRVFTYAVGPTPNPVHAIRWMACANRGYFSPIPAMGAIRARVQKYTTNLVELMGLGRGRHVSCEVTYDPRGLGMMTTVTLPVYNTSIYSSNQTILGVVGIDVTTDQLVEKTPFDKIGPNGYSFAINPNGYVVFHPNLKTSGKYMTEPPNIDILDLEIDEDSPDMEALRTAMIEGNTGDMFIGTRFLSPDQRYVTFNEAEYAYTPIKNSTFSLGLCIPAYKKNYYEFSGNISKLNWNELKDPAFKVLIAPWNYHKNMTKMKDLTGTIDDIIDLLKTDPNADDWNLDLLFHLYWDSKVMNSDFKKFNSSRITRPGSNTSAEDVFEDGNDDLGRESTFVMTSGGLTVVHPASDAAFFESHQDPRKSSLFTRAQHSTSCVLMSDYTEDNTTTSHVTVACGVTLKEKSISVDKPAVAGHRFDHETVLETIYSSIKKVSSSNDLLSCEEGQLACYILDDGGFLVAGNVDEPDRWIGHFIGEVDPVLFKMLDGEVFSKVEQYDFQSTCQKEDSTVNAGFASVRIPSLNLLFEVLSLGWWSKQVSWALTSFSLYSLLTPEVTVFADDDEENDQKCVKAFQQYYIVKDTTTFHTRKENKQNCTRRVTAVKMPKVSSLFVVADPPREECYEPNEEKDLQAPRKVEENEVESIVCAMAQSPRSRKRSYACYHADPREDSSECGCSCLQLSRVTLVLMIISILWQWTTSQK</sequence>
<dbReference type="PROSITE" id="PS50234">
    <property type="entry name" value="VWFA"/>
    <property type="match status" value="1"/>
</dbReference>
<evidence type="ECO:0000256" key="13">
    <source>
        <dbReference type="ARBA" id="ARBA00023157"/>
    </source>
</evidence>
<comment type="caution">
    <text evidence="17">The sequence shown here is derived from an EMBL/GenBank/DDBJ whole genome shotgun (WGS) entry which is preliminary data.</text>
</comment>
<evidence type="ECO:0000256" key="2">
    <source>
        <dbReference type="ARBA" id="ARBA00022448"/>
    </source>
</evidence>
<keyword evidence="7" id="KW-0732">Signal</keyword>
<keyword evidence="5" id="KW-0812">Transmembrane</keyword>
<dbReference type="FunFam" id="3.40.50.410:FF:000007">
    <property type="entry name" value="Calcium voltage-gated channel auxiliary subunit alpha2delta 3"/>
    <property type="match status" value="1"/>
</dbReference>
<comment type="subcellular location">
    <subcellularLocation>
        <location evidence="1">Membrane</location>
        <topology evidence="1">Single-pass type I membrane protein</topology>
    </subcellularLocation>
</comment>
<dbReference type="Gene3D" id="3.40.50.410">
    <property type="entry name" value="von Willebrand factor, type A domain"/>
    <property type="match status" value="1"/>
</dbReference>
<evidence type="ECO:0000256" key="10">
    <source>
        <dbReference type="ARBA" id="ARBA00022989"/>
    </source>
</evidence>
<dbReference type="PANTHER" id="PTHR10166">
    <property type="entry name" value="VOLTAGE-DEPENDENT CALCIUM CHANNEL SUBUNIT ALPHA-2/DELTA-RELATED"/>
    <property type="match status" value="1"/>
</dbReference>
<dbReference type="Pfam" id="PF08399">
    <property type="entry name" value="VWA_N"/>
    <property type="match status" value="1"/>
</dbReference>